<dbReference type="InterPro" id="IPR035906">
    <property type="entry name" value="MetI-like_sf"/>
</dbReference>
<reference evidence="9" key="1">
    <citation type="submission" date="2019-09" db="EMBL/GenBank/DDBJ databases">
        <title>Characterisation of the sponge microbiome using genome-centric metagenomics.</title>
        <authorList>
            <person name="Engelberts J.P."/>
            <person name="Robbins S.J."/>
            <person name="De Goeij J.M."/>
            <person name="Aranda M."/>
            <person name="Bell S.C."/>
            <person name="Webster N.S."/>
        </authorList>
    </citation>
    <scope>NUCLEOTIDE SEQUENCE</scope>
    <source>
        <strain evidence="9">SB0662_bin_9</strain>
    </source>
</reference>
<dbReference type="AlphaFoldDB" id="A0A6B1DRC0"/>
<evidence type="ECO:0000256" key="7">
    <source>
        <dbReference type="RuleBase" id="RU363032"/>
    </source>
</evidence>
<dbReference type="EMBL" id="VXPY01000018">
    <property type="protein sequence ID" value="MYD89396.1"/>
    <property type="molecule type" value="Genomic_DNA"/>
</dbReference>
<sequence>MHKGKLWRRIRPHAAGWLCASPWILGFLVFTLGPMIWSIYYSLTEYPLIRPPVWVGLDNYRFMLQEDKFFFNSLRVTTLYAIVAVPLHLVMGFLMALMLNQKIRYIALWRTVYFLPSVVSGVAVALLWQWIFNSDFGLANWLLGLVGIDGPSWLLSPTWALPALIIMSLWGVGGSMVIFIAGLQGVPQALYEAAEIDGSNAVQRFWHVTVPMVSPVILFNLIIGLIAALQTFTQAFIMTAGGPKQSTHFFMLHLYNNAFQWLKMGYASALAWVLFAYILIATLFVIRSSSLWVFYEGEIKGR</sequence>
<feature type="domain" description="ABC transmembrane type-1" evidence="8">
    <location>
        <begin position="74"/>
        <end position="285"/>
    </location>
</feature>
<accession>A0A6B1DRC0</accession>
<evidence type="ECO:0000256" key="5">
    <source>
        <dbReference type="ARBA" id="ARBA00022989"/>
    </source>
</evidence>
<evidence type="ECO:0000313" key="9">
    <source>
        <dbReference type="EMBL" id="MYD89396.1"/>
    </source>
</evidence>
<feature type="transmembrane region" description="Helical" evidence="7">
    <location>
        <begin position="205"/>
        <end position="229"/>
    </location>
</feature>
<feature type="transmembrane region" description="Helical" evidence="7">
    <location>
        <begin position="21"/>
        <end position="43"/>
    </location>
</feature>
<dbReference type="GO" id="GO:0055085">
    <property type="term" value="P:transmembrane transport"/>
    <property type="evidence" value="ECO:0007669"/>
    <property type="project" value="InterPro"/>
</dbReference>
<dbReference type="InterPro" id="IPR000515">
    <property type="entry name" value="MetI-like"/>
</dbReference>
<dbReference type="PANTHER" id="PTHR30193">
    <property type="entry name" value="ABC TRANSPORTER PERMEASE PROTEIN"/>
    <property type="match status" value="1"/>
</dbReference>
<gene>
    <name evidence="9" type="ORF">F4Y08_03515</name>
</gene>
<dbReference type="CDD" id="cd06261">
    <property type="entry name" value="TM_PBP2"/>
    <property type="match status" value="1"/>
</dbReference>
<keyword evidence="6 7" id="KW-0472">Membrane</keyword>
<dbReference type="SUPFAM" id="SSF161098">
    <property type="entry name" value="MetI-like"/>
    <property type="match status" value="1"/>
</dbReference>
<dbReference type="Pfam" id="PF00528">
    <property type="entry name" value="BPD_transp_1"/>
    <property type="match status" value="1"/>
</dbReference>
<name>A0A6B1DRC0_9CHLR</name>
<evidence type="ECO:0000256" key="2">
    <source>
        <dbReference type="ARBA" id="ARBA00022448"/>
    </source>
</evidence>
<feature type="transmembrane region" description="Helical" evidence="7">
    <location>
        <begin position="111"/>
        <end position="132"/>
    </location>
</feature>
<dbReference type="InterPro" id="IPR051393">
    <property type="entry name" value="ABC_transporter_permease"/>
</dbReference>
<feature type="transmembrane region" description="Helical" evidence="7">
    <location>
        <begin position="79"/>
        <end position="99"/>
    </location>
</feature>
<proteinExistence type="inferred from homology"/>
<keyword evidence="2 7" id="KW-0813">Transport</keyword>
<keyword evidence="4 7" id="KW-0812">Transmembrane</keyword>
<keyword evidence="3" id="KW-1003">Cell membrane</keyword>
<feature type="transmembrane region" description="Helical" evidence="7">
    <location>
        <begin position="163"/>
        <end position="185"/>
    </location>
</feature>
<dbReference type="PANTHER" id="PTHR30193:SF1">
    <property type="entry name" value="ABC TRANSPORTER PERMEASE PROTEIN YESP-RELATED"/>
    <property type="match status" value="1"/>
</dbReference>
<dbReference type="Gene3D" id="1.10.3720.10">
    <property type="entry name" value="MetI-like"/>
    <property type="match status" value="1"/>
</dbReference>
<dbReference type="PROSITE" id="PS50928">
    <property type="entry name" value="ABC_TM1"/>
    <property type="match status" value="1"/>
</dbReference>
<comment type="similarity">
    <text evidence="7">Belongs to the binding-protein-dependent transport system permease family.</text>
</comment>
<evidence type="ECO:0000259" key="8">
    <source>
        <dbReference type="PROSITE" id="PS50928"/>
    </source>
</evidence>
<organism evidence="9">
    <name type="scientific">Caldilineaceae bacterium SB0662_bin_9</name>
    <dbReference type="NCBI Taxonomy" id="2605258"/>
    <lineage>
        <taxon>Bacteria</taxon>
        <taxon>Bacillati</taxon>
        <taxon>Chloroflexota</taxon>
        <taxon>Caldilineae</taxon>
        <taxon>Caldilineales</taxon>
        <taxon>Caldilineaceae</taxon>
    </lineage>
</organism>
<evidence type="ECO:0000256" key="1">
    <source>
        <dbReference type="ARBA" id="ARBA00004651"/>
    </source>
</evidence>
<keyword evidence="5 7" id="KW-1133">Transmembrane helix</keyword>
<comment type="subcellular location">
    <subcellularLocation>
        <location evidence="1 7">Cell membrane</location>
        <topology evidence="1 7">Multi-pass membrane protein</topology>
    </subcellularLocation>
</comment>
<evidence type="ECO:0000256" key="4">
    <source>
        <dbReference type="ARBA" id="ARBA00022692"/>
    </source>
</evidence>
<feature type="transmembrane region" description="Helical" evidence="7">
    <location>
        <begin position="269"/>
        <end position="295"/>
    </location>
</feature>
<protein>
    <submittedName>
        <fullName evidence="9">Sugar ABC transporter permease</fullName>
    </submittedName>
</protein>
<dbReference type="GO" id="GO:0005886">
    <property type="term" value="C:plasma membrane"/>
    <property type="evidence" value="ECO:0007669"/>
    <property type="project" value="UniProtKB-SubCell"/>
</dbReference>
<comment type="caution">
    <text evidence="9">The sequence shown here is derived from an EMBL/GenBank/DDBJ whole genome shotgun (WGS) entry which is preliminary data.</text>
</comment>
<evidence type="ECO:0000256" key="3">
    <source>
        <dbReference type="ARBA" id="ARBA00022475"/>
    </source>
</evidence>
<evidence type="ECO:0000256" key="6">
    <source>
        <dbReference type="ARBA" id="ARBA00023136"/>
    </source>
</evidence>